<dbReference type="PANTHER" id="PTHR11802">
    <property type="entry name" value="SERINE PROTEASE FAMILY S10 SERINE CARBOXYPEPTIDASE"/>
    <property type="match status" value="1"/>
</dbReference>
<keyword evidence="9 14" id="KW-0378">Hydrolase</keyword>
<dbReference type="MEROPS" id="S10.016"/>
<comment type="function">
    <text evidence="13">Extracellular serine carboxypeptidase that contributes to pathogenicity.</text>
</comment>
<keyword evidence="16" id="KW-1185">Reference proteome</keyword>
<evidence type="ECO:0000256" key="11">
    <source>
        <dbReference type="ARBA" id="ARBA00023180"/>
    </source>
</evidence>
<evidence type="ECO:0000256" key="12">
    <source>
        <dbReference type="ARBA" id="ARBA00023288"/>
    </source>
</evidence>
<comment type="similarity">
    <text evidence="3 14">Belongs to the peptidase S10 family.</text>
</comment>
<reference evidence="15 16" key="1">
    <citation type="journal article" date="2015" name="Genome Announc.">
        <title>Draft Genome Sequence and Gene Annotation of the Entomopathogenic Fungus Verticillium hemipterigenum.</title>
        <authorList>
            <person name="Horn F."/>
            <person name="Habel A."/>
            <person name="Scharf D.H."/>
            <person name="Dworschak J."/>
            <person name="Brakhage A.A."/>
            <person name="Guthke R."/>
            <person name="Hertweck C."/>
            <person name="Linde J."/>
        </authorList>
    </citation>
    <scope>NUCLEOTIDE SEQUENCE [LARGE SCALE GENOMIC DNA]</scope>
</reference>
<dbReference type="GO" id="GO:0098552">
    <property type="term" value="C:side of membrane"/>
    <property type="evidence" value="ECO:0007669"/>
    <property type="project" value="UniProtKB-KW"/>
</dbReference>
<dbReference type="AlphaFoldDB" id="A0A0A1T3C1"/>
<dbReference type="GO" id="GO:0004185">
    <property type="term" value="F:serine-type carboxypeptidase activity"/>
    <property type="evidence" value="ECO:0007669"/>
    <property type="project" value="UniProtKB-UniRule"/>
</dbReference>
<dbReference type="InterPro" id="IPR001563">
    <property type="entry name" value="Peptidase_S10"/>
</dbReference>
<dbReference type="InterPro" id="IPR033124">
    <property type="entry name" value="Ser_caboxypep_his_AS"/>
</dbReference>
<protein>
    <recommendedName>
        <fullName evidence="14">Carboxypeptidase</fullName>
        <ecNumber evidence="14">3.4.16.-</ecNumber>
    </recommendedName>
</protein>
<comment type="subcellular location">
    <subcellularLocation>
        <location evidence="2">Cell membrane</location>
        <topology evidence="2">Lipid-anchor</topology>
        <topology evidence="2">GPI-anchor</topology>
    </subcellularLocation>
</comment>
<keyword evidence="6 14" id="KW-0121">Carboxypeptidase</keyword>
<dbReference type="GO" id="GO:0005886">
    <property type="term" value="C:plasma membrane"/>
    <property type="evidence" value="ECO:0007669"/>
    <property type="project" value="UniProtKB-SubCell"/>
</dbReference>
<dbReference type="SUPFAM" id="SSF53474">
    <property type="entry name" value="alpha/beta-Hydrolases"/>
    <property type="match status" value="1"/>
</dbReference>
<dbReference type="Proteomes" id="UP000039046">
    <property type="component" value="Unassembled WGS sequence"/>
</dbReference>
<keyword evidence="5" id="KW-0336">GPI-anchor</keyword>
<organism evidence="15 16">
    <name type="scientific">[Torrubiella] hemipterigena</name>
    <dbReference type="NCBI Taxonomy" id="1531966"/>
    <lineage>
        <taxon>Eukaryota</taxon>
        <taxon>Fungi</taxon>
        <taxon>Dikarya</taxon>
        <taxon>Ascomycota</taxon>
        <taxon>Pezizomycotina</taxon>
        <taxon>Sordariomycetes</taxon>
        <taxon>Hypocreomycetidae</taxon>
        <taxon>Hypocreales</taxon>
        <taxon>Clavicipitaceae</taxon>
        <taxon>Clavicipitaceae incertae sedis</taxon>
        <taxon>'Torrubiella' clade</taxon>
    </lineage>
</organism>
<evidence type="ECO:0000256" key="5">
    <source>
        <dbReference type="ARBA" id="ARBA00022622"/>
    </source>
</evidence>
<sequence length="604" mass="67860">MLVNKILLSSIVGLAAAQFPPKREGFKVVKSKHHDKVSISYKEPGLCESTPNVKSYSGYVHLPPGTVHEDKQDYPINTFFWFFEARHDPENAPLAIWLNGGPGSSSMLGLLQENGPCFIAEDSKSTIHNPWSWNNHVNMIYIDEPNQVGFSYDIPTNVTINIEEGEVVPTDFSSGIPEVNVTHHIGTMSSQKQENTIGLTEQAANAMWHFAQTFFTEFPHYKPKDDRISLWAESYGGHYGPAFMRFFQQQNEKIRDGKLDDEHAHELHLDTLGIVNGCIDPVIREESGLLLPYNNTYGIPVLNQSTFDAAWHNFTKPGGCKEQMIQCQKELKKAKGELFAAQEKEVMEYCSLTKECYRISETVFAWSDNGRFDMAHPKADPFPPPHQFGWLVEEGVLSALGVPVNFSASSQAVWANFERSGDQLLGFIDAIGYLLDSGIKVHMMYGDRDYACNWLGGEMTSLQIPHAHKDDFSKAGYAEVMTHDGFGGMARQYGNLSFTRVFQAGHEVPMYVPATAYDIFMRAMFNKDIATGKIDVHDEYATEGPDNTWHIKQAPPEFPKPKCYVLAPESCTEDIWEKVKAGKAIIKDYFVVGFTDEDDSADEL</sequence>
<dbReference type="OrthoDB" id="443318at2759"/>
<dbReference type="PROSITE" id="PS00560">
    <property type="entry name" value="CARBOXYPEPT_SER_HIS"/>
    <property type="match status" value="1"/>
</dbReference>
<dbReference type="HOGENOM" id="CLU_008523_10_3_1"/>
<dbReference type="GO" id="GO:0000324">
    <property type="term" value="C:fungal-type vacuole"/>
    <property type="evidence" value="ECO:0007669"/>
    <property type="project" value="TreeGrafter"/>
</dbReference>
<evidence type="ECO:0000256" key="2">
    <source>
        <dbReference type="ARBA" id="ARBA00004609"/>
    </source>
</evidence>
<dbReference type="GO" id="GO:0006508">
    <property type="term" value="P:proteolysis"/>
    <property type="evidence" value="ECO:0007669"/>
    <property type="project" value="UniProtKB-KW"/>
</dbReference>
<dbReference type="PANTHER" id="PTHR11802:SF189">
    <property type="entry name" value="CARBOXYPEPTIDASE"/>
    <property type="match status" value="1"/>
</dbReference>
<comment type="catalytic activity">
    <reaction evidence="1">
        <text>Preferential release of a C-terminal arginine or lysine residue.</text>
        <dbReference type="EC" id="3.4.16.6"/>
    </reaction>
</comment>
<accession>A0A0A1T3C1</accession>
<dbReference type="EMBL" id="CDHN01000002">
    <property type="protein sequence ID" value="CEJ89329.1"/>
    <property type="molecule type" value="Genomic_DNA"/>
</dbReference>
<dbReference type="Pfam" id="PF00450">
    <property type="entry name" value="Peptidase_S10"/>
    <property type="match status" value="1"/>
</dbReference>
<keyword evidence="11" id="KW-0325">Glycoprotein</keyword>
<gene>
    <name evidence="15" type="ORF">VHEMI05178</name>
</gene>
<dbReference type="EC" id="3.4.16.-" evidence="14"/>
<evidence type="ECO:0000256" key="7">
    <source>
        <dbReference type="ARBA" id="ARBA00022670"/>
    </source>
</evidence>
<keyword evidence="4" id="KW-1003">Cell membrane</keyword>
<dbReference type="InterPro" id="IPR018202">
    <property type="entry name" value="Ser_caboxypep_ser_AS"/>
</dbReference>
<proteinExistence type="inferred from homology"/>
<feature type="signal peptide" evidence="14">
    <location>
        <begin position="1"/>
        <end position="17"/>
    </location>
</feature>
<keyword evidence="7 14" id="KW-0645">Protease</keyword>
<name>A0A0A1T3C1_9HYPO</name>
<evidence type="ECO:0000313" key="16">
    <source>
        <dbReference type="Proteomes" id="UP000039046"/>
    </source>
</evidence>
<dbReference type="Gene3D" id="3.40.50.1820">
    <property type="entry name" value="alpha/beta hydrolase"/>
    <property type="match status" value="1"/>
</dbReference>
<evidence type="ECO:0000256" key="8">
    <source>
        <dbReference type="ARBA" id="ARBA00022729"/>
    </source>
</evidence>
<evidence type="ECO:0000256" key="6">
    <source>
        <dbReference type="ARBA" id="ARBA00022645"/>
    </source>
</evidence>
<evidence type="ECO:0000313" key="15">
    <source>
        <dbReference type="EMBL" id="CEJ89329.1"/>
    </source>
</evidence>
<dbReference type="InterPro" id="IPR029058">
    <property type="entry name" value="AB_hydrolase_fold"/>
</dbReference>
<dbReference type="PROSITE" id="PS00131">
    <property type="entry name" value="CARBOXYPEPT_SER_SER"/>
    <property type="match status" value="1"/>
</dbReference>
<evidence type="ECO:0000256" key="4">
    <source>
        <dbReference type="ARBA" id="ARBA00022475"/>
    </source>
</evidence>
<evidence type="ECO:0000256" key="1">
    <source>
        <dbReference type="ARBA" id="ARBA00001003"/>
    </source>
</evidence>
<dbReference type="PRINTS" id="PR00724">
    <property type="entry name" value="CRBOXYPTASEC"/>
</dbReference>
<evidence type="ECO:0000256" key="13">
    <source>
        <dbReference type="ARBA" id="ARBA00037356"/>
    </source>
</evidence>
<evidence type="ECO:0000256" key="9">
    <source>
        <dbReference type="ARBA" id="ARBA00022801"/>
    </source>
</evidence>
<evidence type="ECO:0000256" key="14">
    <source>
        <dbReference type="RuleBase" id="RU361156"/>
    </source>
</evidence>
<evidence type="ECO:0000256" key="3">
    <source>
        <dbReference type="ARBA" id="ARBA00009431"/>
    </source>
</evidence>
<keyword evidence="10" id="KW-0843">Virulence</keyword>
<feature type="chain" id="PRO_5005108862" description="Carboxypeptidase" evidence="14">
    <location>
        <begin position="18"/>
        <end position="604"/>
    </location>
</feature>
<evidence type="ECO:0000256" key="10">
    <source>
        <dbReference type="ARBA" id="ARBA00023026"/>
    </source>
</evidence>
<dbReference type="STRING" id="1531966.A0A0A1T3C1"/>
<keyword evidence="5" id="KW-0472">Membrane</keyword>
<keyword evidence="12" id="KW-0449">Lipoprotein</keyword>
<keyword evidence="8 14" id="KW-0732">Signal</keyword>